<dbReference type="EMBL" id="JAVKPH010000033">
    <property type="protein sequence ID" value="MDR5654769.1"/>
    <property type="molecule type" value="Genomic_DNA"/>
</dbReference>
<evidence type="ECO:0000313" key="5">
    <source>
        <dbReference type="Proteomes" id="UP001247754"/>
    </source>
</evidence>
<dbReference type="InterPro" id="IPR023335">
    <property type="entry name" value="ATP12_ortho_dom_sf"/>
</dbReference>
<evidence type="ECO:0000256" key="3">
    <source>
        <dbReference type="ARBA" id="ARBA00023186"/>
    </source>
</evidence>
<keyword evidence="2" id="KW-0809">Transit peptide</keyword>
<evidence type="ECO:0000256" key="1">
    <source>
        <dbReference type="ARBA" id="ARBA00008231"/>
    </source>
</evidence>
<keyword evidence="5" id="KW-1185">Reference proteome</keyword>
<name>A0ABU1FD04_9RHOB</name>
<dbReference type="Pfam" id="PF07542">
    <property type="entry name" value="ATP12"/>
    <property type="match status" value="1"/>
</dbReference>
<dbReference type="PANTHER" id="PTHR21013:SF10">
    <property type="entry name" value="ATP SYNTHASE MITOCHONDRIAL F1 COMPLEX ASSEMBLY FACTOR 2"/>
    <property type="match status" value="1"/>
</dbReference>
<comment type="caution">
    <text evidence="4">The sequence shown here is derived from an EMBL/GenBank/DDBJ whole genome shotgun (WGS) entry which is preliminary data.</text>
</comment>
<sequence>MSGWKAKRFWTTVEVVPEGAGFAITLDGRPVRTPAKAPLLLPTVAMAHAVAAEWAAQEGEVNPAAMPCTRSANAAIDKVAPQFDEVAALIAAYGETDLLCYRAEAPAALAARQAAAWDPLLDWAGGALAAPLARTAGVVPCAQDPGALARLGAAVRAQTPFQLAALHDLVAISGSLVLGLAVIAGRLTAEGAWAASRIDETWQTEQWGEDAEAVAAETLRHRDFLHAARFHGLASAAA</sequence>
<dbReference type="Gene3D" id="1.10.3580.10">
    <property type="entry name" value="ATP12 ATPase"/>
    <property type="match status" value="1"/>
</dbReference>
<reference evidence="4 5" key="1">
    <citation type="submission" date="2023-09" db="EMBL/GenBank/DDBJ databases">
        <title>Xinfangfangia sedmenti sp. nov., isolated the sedment.</title>
        <authorList>
            <person name="Xu L."/>
        </authorList>
    </citation>
    <scope>NUCLEOTIDE SEQUENCE [LARGE SCALE GENOMIC DNA]</scope>
    <source>
        <strain evidence="4 5">LG-4</strain>
    </source>
</reference>
<dbReference type="Gene3D" id="3.30.2180.10">
    <property type="entry name" value="ATP12-like"/>
    <property type="match status" value="1"/>
</dbReference>
<dbReference type="PANTHER" id="PTHR21013">
    <property type="entry name" value="ATP SYNTHASE MITOCHONDRIAL F1 COMPLEX ASSEMBLY FACTOR 2/ATP12 PROTEIN, MITOCHONDRIAL PRECURSOR"/>
    <property type="match status" value="1"/>
</dbReference>
<dbReference type="InterPro" id="IPR011419">
    <property type="entry name" value="ATP12_ATP_synth-F1-assembly"/>
</dbReference>
<dbReference type="InterPro" id="IPR042272">
    <property type="entry name" value="ATP12_ATP_synth-F1-assembly_N"/>
</dbReference>
<organism evidence="4 5">
    <name type="scientific">Ruixingdingia sedimenti</name>
    <dbReference type="NCBI Taxonomy" id="3073604"/>
    <lineage>
        <taxon>Bacteria</taxon>
        <taxon>Pseudomonadati</taxon>
        <taxon>Pseudomonadota</taxon>
        <taxon>Alphaproteobacteria</taxon>
        <taxon>Rhodobacterales</taxon>
        <taxon>Paracoccaceae</taxon>
        <taxon>Ruixingdingia</taxon>
    </lineage>
</organism>
<dbReference type="Proteomes" id="UP001247754">
    <property type="component" value="Unassembled WGS sequence"/>
</dbReference>
<gene>
    <name evidence="4" type="ORF">RGD00_19330</name>
</gene>
<dbReference type="RefSeq" id="WP_310458916.1">
    <property type="nucleotide sequence ID" value="NZ_JAVKPH010000033.1"/>
</dbReference>
<evidence type="ECO:0000256" key="2">
    <source>
        <dbReference type="ARBA" id="ARBA00022946"/>
    </source>
</evidence>
<proteinExistence type="inferred from homology"/>
<evidence type="ECO:0000313" key="4">
    <source>
        <dbReference type="EMBL" id="MDR5654769.1"/>
    </source>
</evidence>
<keyword evidence="3" id="KW-0143">Chaperone</keyword>
<dbReference type="SUPFAM" id="SSF160909">
    <property type="entry name" value="ATP12-like"/>
    <property type="match status" value="1"/>
</dbReference>
<accession>A0ABU1FD04</accession>
<comment type="similarity">
    <text evidence="1">Belongs to the ATP12 family.</text>
</comment>
<protein>
    <submittedName>
        <fullName evidence="4">ATP12 family protein</fullName>
    </submittedName>
</protein>